<name>A0A928KTC7_9FIRM</name>
<evidence type="ECO:0000313" key="1">
    <source>
        <dbReference type="EMBL" id="MBE6834185.1"/>
    </source>
</evidence>
<dbReference type="RefSeq" id="WP_326840724.1">
    <property type="nucleotide sequence ID" value="NZ_SVNY01000006.1"/>
</dbReference>
<dbReference type="EMBL" id="SVNY01000006">
    <property type="protein sequence ID" value="MBE6834185.1"/>
    <property type="molecule type" value="Genomic_DNA"/>
</dbReference>
<accession>A0A928KTC7</accession>
<protein>
    <submittedName>
        <fullName evidence="1">Uncharacterized protein</fullName>
    </submittedName>
</protein>
<proteinExistence type="predicted"/>
<gene>
    <name evidence="1" type="ORF">E7512_11525</name>
</gene>
<reference evidence="1" key="1">
    <citation type="submission" date="2019-04" db="EMBL/GenBank/DDBJ databases">
        <title>Evolution of Biomass-Degrading Anaerobic Consortia Revealed by Metagenomics.</title>
        <authorList>
            <person name="Peng X."/>
        </authorList>
    </citation>
    <scope>NUCLEOTIDE SEQUENCE</scope>
    <source>
        <strain evidence="1">SIG551</strain>
    </source>
</reference>
<sequence length="242" mass="26734">MPELWTSSGGVNRKLKELYTPSGGVNRKLKDLYAVSGGVNRKIFSGEVPYTLSIAYSKTDTLGNFGTAPYLNSNGSGGFEWNFSRGSSKTWQGFIIDFLLVFSEPINCYDFIGSNSILFDPTGINLRIEYDYGLDADANDLFGSYNVRYMDGGTEKTIERIRQSDYEFAPNGGNAAPQLLLSDIQNSESAKILAGLTAIQYRMISQEKLTIDEDDYAWIYGSWSAGSIKAFEQALTQNGSLQ</sequence>
<evidence type="ECO:0000313" key="2">
    <source>
        <dbReference type="Proteomes" id="UP000754750"/>
    </source>
</evidence>
<dbReference type="AlphaFoldDB" id="A0A928KTC7"/>
<comment type="caution">
    <text evidence="1">The sequence shown here is derived from an EMBL/GenBank/DDBJ whole genome shotgun (WGS) entry which is preliminary data.</text>
</comment>
<organism evidence="1 2">
    <name type="scientific">Faecalispora sporosphaeroides</name>
    <dbReference type="NCBI Taxonomy" id="1549"/>
    <lineage>
        <taxon>Bacteria</taxon>
        <taxon>Bacillati</taxon>
        <taxon>Bacillota</taxon>
        <taxon>Clostridia</taxon>
        <taxon>Eubacteriales</taxon>
        <taxon>Oscillospiraceae</taxon>
        <taxon>Faecalispora</taxon>
    </lineage>
</organism>
<dbReference type="Proteomes" id="UP000754750">
    <property type="component" value="Unassembled WGS sequence"/>
</dbReference>